<comment type="caution">
    <text evidence="1">The sequence shown here is derived from an EMBL/GenBank/DDBJ whole genome shotgun (WGS) entry which is preliminary data.</text>
</comment>
<sequence>MTCGGVKVEKIPIQQTNCMKCMELVLSELDRGKGIEQILQVEENK</sequence>
<proteinExistence type="predicted"/>
<dbReference type="EMBL" id="JAGDEL010000047">
    <property type="protein sequence ID" value="MBO1515671.1"/>
    <property type="molecule type" value="Genomic_DNA"/>
</dbReference>
<evidence type="ECO:0000313" key="1">
    <source>
        <dbReference type="EMBL" id="MBO1515671.1"/>
    </source>
</evidence>
<evidence type="ECO:0000313" key="2">
    <source>
        <dbReference type="Proteomes" id="UP000663981"/>
    </source>
</evidence>
<name>A0ABS3NBK2_9BACI</name>
<gene>
    <name evidence="1" type="ORF">I7822_29100</name>
</gene>
<keyword evidence="2" id="KW-1185">Reference proteome</keyword>
<dbReference type="RefSeq" id="WP_207982526.1">
    <property type="nucleotide sequence ID" value="NZ_JAGDEL010000047.1"/>
</dbReference>
<organism evidence="1 2">
    <name type="scientific">Metabacillus bambusae</name>
    <dbReference type="NCBI Taxonomy" id="2795218"/>
    <lineage>
        <taxon>Bacteria</taxon>
        <taxon>Bacillati</taxon>
        <taxon>Bacillota</taxon>
        <taxon>Bacilli</taxon>
        <taxon>Bacillales</taxon>
        <taxon>Bacillaceae</taxon>
        <taxon>Metabacillus</taxon>
    </lineage>
</organism>
<dbReference type="Proteomes" id="UP000663981">
    <property type="component" value="Unassembled WGS sequence"/>
</dbReference>
<reference evidence="1 2" key="1">
    <citation type="submission" date="2021-03" db="EMBL/GenBank/DDBJ databases">
        <title>Whole genome sequence of Metabacillus bambusae BG109.</title>
        <authorList>
            <person name="Jeong J.W."/>
        </authorList>
    </citation>
    <scope>NUCLEOTIDE SEQUENCE [LARGE SCALE GENOMIC DNA]</scope>
    <source>
        <strain evidence="1 2">BG109</strain>
    </source>
</reference>
<protein>
    <submittedName>
        <fullName evidence="1">Uncharacterized protein</fullName>
    </submittedName>
</protein>
<accession>A0ABS3NBK2</accession>